<sequence length="413" mass="45264">MKGEIISVGTELLLGQIVNTNAKYLSEKLALLGIDIYFHTNVGDNEGRLKECLNIAFKRSDLIITTGGLGPTADDITKETVASFLRLPLIENKEAKDWIEKFFERLGQKPTPNNYKQALFPEGANILPNKNGTAPGCIIEKDNKIIVILPGPPSELIPMFEEAVYPYLKSKTSEIIKSRVLKIFGLGESKVEELVKPLLFNSNPTVAPLLGDGYVTLRITAKGHNEDETLKMIEDMESKMRGILGEYIYAVDKENMEDVVVKLLQKNNLTLATAESCTGGQLSGKITDVPGASKVFKLGVVSYSNEAKESILGVKKSTLENYGAVSLETAKEMAQNVRKIAHSDFGISTTGIAGPTGGTPEKPVGLVYVGFATNKDVYVKKFMLRGNRSRIRARTVLHALDIVRKYLLGIKID</sequence>
<evidence type="ECO:0000313" key="3">
    <source>
        <dbReference type="EMBL" id="AIS52464.1"/>
    </source>
</evidence>
<reference evidence="4" key="1">
    <citation type="journal article" date="2015" name="Genome Announc.">
        <title>Whole-Genome Sequences of 80 Environmental and Clinical Isolates of Burkholderia pseudomallei.</title>
        <authorList>
            <person name="Johnson S.L."/>
            <person name="Baker A.L."/>
            <person name="Chain P.S."/>
            <person name="Currie B.J."/>
            <person name="Daligault H.E."/>
            <person name="Davenport K.W."/>
            <person name="Davis C.B."/>
            <person name="Inglis T.J."/>
            <person name="Kaestli M."/>
            <person name="Koren S."/>
            <person name="Mayo M."/>
            <person name="Merritt A.J."/>
            <person name="Price E.P."/>
            <person name="Sarovich D.S."/>
            <person name="Warner J."/>
            <person name="Rosovitz M.J."/>
        </authorList>
    </citation>
    <scope>NUCLEOTIDE SEQUENCE [LARGE SCALE GENOMIC DNA]</scope>
    <source>
        <strain evidence="4">DSM 2030</strain>
    </source>
</reference>
<dbReference type="HAMAP" id="MF_00226_B">
    <property type="entry name" value="CinA_B"/>
    <property type="match status" value="1"/>
</dbReference>
<dbReference type="NCBIfam" id="TIGR00177">
    <property type="entry name" value="molyb_syn"/>
    <property type="match status" value="1"/>
</dbReference>
<dbReference type="Gene3D" id="3.30.70.2860">
    <property type="match status" value="1"/>
</dbReference>
<dbReference type="InterPro" id="IPR036425">
    <property type="entry name" value="MoaB/Mog-like_dom_sf"/>
</dbReference>
<dbReference type="Gene3D" id="3.40.980.10">
    <property type="entry name" value="MoaB/Mog-like domain"/>
    <property type="match status" value="1"/>
</dbReference>
<feature type="domain" description="MoaB/Mog" evidence="2">
    <location>
        <begin position="4"/>
        <end position="171"/>
    </location>
</feature>
<organism evidence="3 4">
    <name type="scientific">Thermoanaerobacter kivui</name>
    <name type="common">Acetogenium kivui</name>
    <dbReference type="NCBI Taxonomy" id="2325"/>
    <lineage>
        <taxon>Bacteria</taxon>
        <taxon>Bacillati</taxon>
        <taxon>Bacillota</taxon>
        <taxon>Clostridia</taxon>
        <taxon>Thermoanaerobacterales</taxon>
        <taxon>Thermoanaerobacteraceae</taxon>
        <taxon>Thermoanaerobacter</taxon>
    </lineage>
</organism>
<dbReference type="AlphaFoldDB" id="A0A097ARN0"/>
<accession>A0A097ARN0</accession>
<dbReference type="SUPFAM" id="SSF53218">
    <property type="entry name" value="Molybdenum cofactor biosynthesis proteins"/>
    <property type="match status" value="1"/>
</dbReference>
<dbReference type="eggNOG" id="COG1058">
    <property type="taxonomic scope" value="Bacteria"/>
</dbReference>
<dbReference type="PANTHER" id="PTHR13939">
    <property type="entry name" value="NICOTINAMIDE-NUCLEOTIDE AMIDOHYDROLASE PNCC"/>
    <property type="match status" value="1"/>
</dbReference>
<dbReference type="InterPro" id="IPR001453">
    <property type="entry name" value="MoaB/Mog_dom"/>
</dbReference>
<dbReference type="NCBIfam" id="TIGR00199">
    <property type="entry name" value="PncC_domain"/>
    <property type="match status" value="1"/>
</dbReference>
<dbReference type="InterPro" id="IPR008135">
    <property type="entry name" value="Competence-induced_CinA"/>
</dbReference>
<dbReference type="Gene3D" id="3.90.950.20">
    <property type="entry name" value="CinA-like"/>
    <property type="match status" value="1"/>
</dbReference>
<dbReference type="NCBIfam" id="NF001813">
    <property type="entry name" value="PRK00549.1"/>
    <property type="match status" value="1"/>
</dbReference>
<dbReference type="Proteomes" id="UP000029669">
    <property type="component" value="Chromosome"/>
</dbReference>
<dbReference type="InterPro" id="IPR050101">
    <property type="entry name" value="CinA"/>
</dbReference>
<dbReference type="eggNOG" id="COG1546">
    <property type="taxonomic scope" value="Bacteria"/>
</dbReference>
<dbReference type="CDD" id="cd00885">
    <property type="entry name" value="cinA"/>
    <property type="match status" value="1"/>
</dbReference>
<dbReference type="NCBIfam" id="TIGR00200">
    <property type="entry name" value="cinA_nterm"/>
    <property type="match status" value="1"/>
</dbReference>
<dbReference type="InterPro" id="IPR008136">
    <property type="entry name" value="CinA_C"/>
</dbReference>
<dbReference type="HOGENOM" id="CLU_030805_9_3_9"/>
<dbReference type="OrthoDB" id="9801454at2"/>
<dbReference type="Pfam" id="PF00994">
    <property type="entry name" value="MoCF_biosynth"/>
    <property type="match status" value="1"/>
</dbReference>
<name>A0A097ARN0_THEKI</name>
<proteinExistence type="inferred from homology"/>
<dbReference type="InterPro" id="IPR041424">
    <property type="entry name" value="CinA_KH"/>
</dbReference>
<evidence type="ECO:0000313" key="4">
    <source>
        <dbReference type="Proteomes" id="UP000029669"/>
    </source>
</evidence>
<dbReference type="PANTHER" id="PTHR13939:SF0">
    <property type="entry name" value="NMN AMIDOHYDROLASE-LIKE PROTEIN YFAY"/>
    <property type="match status" value="1"/>
</dbReference>
<dbReference type="EMBL" id="CP009170">
    <property type="protein sequence ID" value="AIS52464.1"/>
    <property type="molecule type" value="Genomic_DNA"/>
</dbReference>
<evidence type="ECO:0000259" key="2">
    <source>
        <dbReference type="SMART" id="SM00852"/>
    </source>
</evidence>
<gene>
    <name evidence="1 3" type="primary">cinA</name>
    <name evidence="3" type="ORF">TKV_c12930</name>
</gene>
<dbReference type="SUPFAM" id="SSF142433">
    <property type="entry name" value="CinA-like"/>
    <property type="match status" value="1"/>
</dbReference>
<keyword evidence="4" id="KW-1185">Reference proteome</keyword>
<dbReference type="STRING" id="2325.TKV_c12930"/>
<evidence type="ECO:0000256" key="1">
    <source>
        <dbReference type="HAMAP-Rule" id="MF_00226"/>
    </source>
</evidence>
<dbReference type="SMART" id="SM00852">
    <property type="entry name" value="MoCF_biosynth"/>
    <property type="match status" value="1"/>
</dbReference>
<comment type="similarity">
    <text evidence="1">Belongs to the CinA family.</text>
</comment>
<dbReference type="KEGG" id="tki:TKV_c12930"/>
<protein>
    <recommendedName>
        <fullName evidence="1">Putative competence-damage inducible protein</fullName>
    </recommendedName>
</protein>
<dbReference type="Pfam" id="PF18146">
    <property type="entry name" value="CinA_KH"/>
    <property type="match status" value="1"/>
</dbReference>
<dbReference type="InterPro" id="IPR036653">
    <property type="entry name" value="CinA-like_C"/>
</dbReference>
<dbReference type="Pfam" id="PF02464">
    <property type="entry name" value="CinA"/>
    <property type="match status" value="1"/>
</dbReference>
<dbReference type="RefSeq" id="WP_049685218.1">
    <property type="nucleotide sequence ID" value="NZ_CP009170.1"/>
</dbReference>
<dbReference type="PIRSF" id="PIRSF006728">
    <property type="entry name" value="CinA"/>
    <property type="match status" value="1"/>
</dbReference>